<keyword evidence="2" id="KW-1185">Reference proteome</keyword>
<protein>
    <submittedName>
        <fullName evidence="1">Uncharacterized protein</fullName>
    </submittedName>
</protein>
<proteinExistence type="predicted"/>
<evidence type="ECO:0000313" key="1">
    <source>
        <dbReference type="EMBL" id="KAI5650546.1"/>
    </source>
</evidence>
<organism evidence="1 2">
    <name type="scientific">Catharanthus roseus</name>
    <name type="common">Madagascar periwinkle</name>
    <name type="synonym">Vinca rosea</name>
    <dbReference type="NCBI Taxonomy" id="4058"/>
    <lineage>
        <taxon>Eukaryota</taxon>
        <taxon>Viridiplantae</taxon>
        <taxon>Streptophyta</taxon>
        <taxon>Embryophyta</taxon>
        <taxon>Tracheophyta</taxon>
        <taxon>Spermatophyta</taxon>
        <taxon>Magnoliopsida</taxon>
        <taxon>eudicotyledons</taxon>
        <taxon>Gunneridae</taxon>
        <taxon>Pentapetalae</taxon>
        <taxon>asterids</taxon>
        <taxon>lamiids</taxon>
        <taxon>Gentianales</taxon>
        <taxon>Apocynaceae</taxon>
        <taxon>Rauvolfioideae</taxon>
        <taxon>Vinceae</taxon>
        <taxon>Catharanthinae</taxon>
        <taxon>Catharanthus</taxon>
    </lineage>
</organism>
<gene>
    <name evidence="1" type="ORF">M9H77_36551</name>
</gene>
<reference evidence="2" key="1">
    <citation type="journal article" date="2023" name="Nat. Plants">
        <title>Single-cell RNA sequencing provides a high-resolution roadmap for understanding the multicellular compartmentation of specialized metabolism.</title>
        <authorList>
            <person name="Sun S."/>
            <person name="Shen X."/>
            <person name="Li Y."/>
            <person name="Li Y."/>
            <person name="Wang S."/>
            <person name="Li R."/>
            <person name="Zhang H."/>
            <person name="Shen G."/>
            <person name="Guo B."/>
            <person name="Wei J."/>
            <person name="Xu J."/>
            <person name="St-Pierre B."/>
            <person name="Chen S."/>
            <person name="Sun C."/>
        </authorList>
    </citation>
    <scope>NUCLEOTIDE SEQUENCE [LARGE SCALE GENOMIC DNA]</scope>
</reference>
<name>A0ACB9ZUP7_CATRO</name>
<evidence type="ECO:0000313" key="2">
    <source>
        <dbReference type="Proteomes" id="UP001060085"/>
    </source>
</evidence>
<accession>A0ACB9ZUP7</accession>
<dbReference type="EMBL" id="CM044708">
    <property type="protein sequence ID" value="KAI5650546.1"/>
    <property type="molecule type" value="Genomic_DNA"/>
</dbReference>
<sequence length="181" mass="18775">MEATGEAAQGLLGKIRPPRLEDAGLEDCALPPESIKEAFLKAASAVRSIVSSHTSDDEDEGRCVNDPWPTFGGSTDAVVGIEDGVYNPPGSCASEKVGGLPEFAGDEVAVKDADEKVDEVLVGGTDLPDEGKACVDGLQGLEIGGKDSDIKGKKNSGSVDNVDEEEDEKDGEKPILAEGYV</sequence>
<comment type="caution">
    <text evidence="1">The sequence shown here is derived from an EMBL/GenBank/DDBJ whole genome shotgun (WGS) entry which is preliminary data.</text>
</comment>
<dbReference type="Proteomes" id="UP001060085">
    <property type="component" value="Linkage Group LG08"/>
</dbReference>